<reference evidence="3" key="1">
    <citation type="submission" date="2019-03" db="EMBL/GenBank/DDBJ databases">
        <authorList>
            <person name="Danneels B."/>
        </authorList>
    </citation>
    <scope>NUCLEOTIDE SEQUENCE</scope>
</reference>
<organism evidence="3">
    <name type="scientific">plant metagenome</name>
    <dbReference type="NCBI Taxonomy" id="1297885"/>
    <lineage>
        <taxon>unclassified sequences</taxon>
        <taxon>metagenomes</taxon>
        <taxon>organismal metagenomes</taxon>
    </lineage>
</organism>
<dbReference type="PANTHER" id="PTHR21180">
    <property type="entry name" value="ENDONUCLEASE/EXONUCLEASE/PHOSPHATASE FAMILY DOMAIN-CONTAINING PROTEIN 1"/>
    <property type="match status" value="1"/>
</dbReference>
<dbReference type="Pfam" id="PF12836">
    <property type="entry name" value="HHH_3"/>
    <property type="match status" value="1"/>
</dbReference>
<dbReference type="InterPro" id="IPR010994">
    <property type="entry name" value="RuvA_2-like"/>
</dbReference>
<proteinExistence type="predicted"/>
<dbReference type="EMBL" id="CAADIM010000003">
    <property type="protein sequence ID" value="VFR63615.1"/>
    <property type="molecule type" value="Genomic_DNA"/>
</dbReference>
<dbReference type="GO" id="GO:0015627">
    <property type="term" value="C:type II protein secretion system complex"/>
    <property type="evidence" value="ECO:0007669"/>
    <property type="project" value="TreeGrafter"/>
</dbReference>
<feature type="region of interest" description="Disordered" evidence="1">
    <location>
        <begin position="105"/>
        <end position="140"/>
    </location>
</feature>
<evidence type="ECO:0000313" key="3">
    <source>
        <dbReference type="EMBL" id="VFR95524.1"/>
    </source>
</evidence>
<gene>
    <name evidence="2" type="ORF">ISE1_1342</name>
    <name evidence="3" type="ORF">ISE2_1380</name>
</gene>
<protein>
    <submittedName>
        <fullName evidence="3">Putative DNA-binding protein</fullName>
    </submittedName>
</protein>
<name>A0A484VCL2_9ZZZZ</name>
<evidence type="ECO:0000256" key="1">
    <source>
        <dbReference type="SAM" id="MobiDB-lite"/>
    </source>
</evidence>
<dbReference type="SUPFAM" id="SSF47781">
    <property type="entry name" value="RuvA domain 2-like"/>
    <property type="match status" value="1"/>
</dbReference>
<sequence length="140" mass="14262">MNPFLHPTVARPVAQPCSFRAPRAGRSRRARGRAAALALGLGLGLAAGGPAHALDLNAATAAQLDALKGIGPKTAQVIIDERQRGGPFASLQDLGERVRGLGPKRLKDLESAGLQASAKATPPAVPAGRAREASAGPAKR</sequence>
<dbReference type="AlphaFoldDB" id="A0A484VCL2"/>
<dbReference type="GO" id="GO:0003677">
    <property type="term" value="F:DNA binding"/>
    <property type="evidence" value="ECO:0007669"/>
    <property type="project" value="UniProtKB-KW"/>
</dbReference>
<dbReference type="InterPro" id="IPR051675">
    <property type="entry name" value="Endo/Exo/Phosphatase_dom_1"/>
</dbReference>
<accession>A0A484VCL2</accession>
<dbReference type="PANTHER" id="PTHR21180:SF32">
    <property type="entry name" value="ENDONUCLEASE_EXONUCLEASE_PHOSPHATASE FAMILY DOMAIN-CONTAINING PROTEIN 1"/>
    <property type="match status" value="1"/>
</dbReference>
<dbReference type="Gene3D" id="1.10.150.280">
    <property type="entry name" value="AF1531-like domain"/>
    <property type="match status" value="1"/>
</dbReference>
<keyword evidence="3" id="KW-0238">DNA-binding</keyword>
<evidence type="ECO:0000313" key="2">
    <source>
        <dbReference type="EMBL" id="VFR63615.1"/>
    </source>
</evidence>
<dbReference type="GO" id="GO:0015628">
    <property type="term" value="P:protein secretion by the type II secretion system"/>
    <property type="evidence" value="ECO:0007669"/>
    <property type="project" value="TreeGrafter"/>
</dbReference>
<dbReference type="EMBL" id="CAADIN010000037">
    <property type="protein sequence ID" value="VFR95524.1"/>
    <property type="molecule type" value="Genomic_DNA"/>
</dbReference>